<dbReference type="Proteomes" id="UP001060336">
    <property type="component" value="Chromosome"/>
</dbReference>
<proteinExistence type="predicted"/>
<keyword evidence="9" id="KW-1185">Reference proteome</keyword>
<evidence type="ECO:0000256" key="5">
    <source>
        <dbReference type="ARBA" id="ARBA00023136"/>
    </source>
</evidence>
<name>A0A9J7ARP1_9PROT</name>
<feature type="transmembrane region" description="Helical" evidence="6">
    <location>
        <begin position="54"/>
        <end position="75"/>
    </location>
</feature>
<feature type="transmembrane region" description="Helical" evidence="6">
    <location>
        <begin position="370"/>
        <end position="389"/>
    </location>
</feature>
<evidence type="ECO:0000256" key="4">
    <source>
        <dbReference type="ARBA" id="ARBA00022989"/>
    </source>
</evidence>
<accession>A0A9J7ARP1</accession>
<keyword evidence="3 6" id="KW-0812">Transmembrane</keyword>
<dbReference type="GO" id="GO:0012505">
    <property type="term" value="C:endomembrane system"/>
    <property type="evidence" value="ECO:0007669"/>
    <property type="project" value="UniProtKB-SubCell"/>
</dbReference>
<gene>
    <name evidence="8" type="ORF">NUH88_11175</name>
</gene>
<feature type="transmembrane region" description="Helical" evidence="6">
    <location>
        <begin position="154"/>
        <end position="173"/>
    </location>
</feature>
<dbReference type="SUPFAM" id="SSF103473">
    <property type="entry name" value="MFS general substrate transporter"/>
    <property type="match status" value="1"/>
</dbReference>
<dbReference type="InterPro" id="IPR036259">
    <property type="entry name" value="MFS_trans_sf"/>
</dbReference>
<feature type="transmembrane region" description="Helical" evidence="6">
    <location>
        <begin position="401"/>
        <end position="420"/>
    </location>
</feature>
<feature type="transmembrane region" description="Helical" evidence="6">
    <location>
        <begin position="112"/>
        <end position="133"/>
    </location>
</feature>
<keyword evidence="4 6" id="KW-1133">Transmembrane helix</keyword>
<dbReference type="InterPro" id="IPR024671">
    <property type="entry name" value="Atg22-like"/>
</dbReference>
<feature type="transmembrane region" description="Helical" evidence="6">
    <location>
        <begin position="20"/>
        <end position="42"/>
    </location>
</feature>
<feature type="transmembrane region" description="Helical" evidence="6">
    <location>
        <begin position="313"/>
        <end position="330"/>
    </location>
</feature>
<evidence type="ECO:0000313" key="9">
    <source>
        <dbReference type="Proteomes" id="UP001060336"/>
    </source>
</evidence>
<comment type="subcellular location">
    <subcellularLocation>
        <location evidence="1">Endomembrane system</location>
        <topology evidence="1">Multi-pass membrane protein</topology>
    </subcellularLocation>
</comment>
<dbReference type="KEGG" id="naci:NUH88_11175"/>
<keyword evidence="2" id="KW-0813">Transport</keyword>
<evidence type="ECO:0000259" key="7">
    <source>
        <dbReference type="PROSITE" id="PS50850"/>
    </source>
</evidence>
<evidence type="ECO:0000256" key="6">
    <source>
        <dbReference type="SAM" id="Phobius"/>
    </source>
</evidence>
<dbReference type="RefSeq" id="WP_257766490.1">
    <property type="nucleotide sequence ID" value="NZ_CP102480.1"/>
</dbReference>
<evidence type="ECO:0000256" key="2">
    <source>
        <dbReference type="ARBA" id="ARBA00022448"/>
    </source>
</evidence>
<protein>
    <submittedName>
        <fullName evidence="8">MFS transporter</fullName>
    </submittedName>
</protein>
<sequence>MSAPEAGQPGGRRAAMSWCLFDWANSPLPTVIITFVFSAYFARGVVGDEVEGTVLWSRALTIAGLAVAILAPVLGAIADRSGPKKPWIAGFSLLAILAAGALWYVHPDPGDTLLALVAVGLVLIGTEFANIFYNAMLGGIAPPGKLGRIGGWGWALGYLGAIVCLLIALLGFVQAETPPFGLDKAEAEHVRATALLAAGWFVIFSLPLLLWVPDDEHTPAPLLQAAREGLGTLWRTLCSLRHHRDIWIFLIARMLYADGLATLFQFGGLYAAGTFGMSFAEIIQFGIALNVTAGIGAFLFAWIDDWIGPKPTIAISLVGLIGFGIAVLVVEEVAWFWIFALALGIFVGPSQAASRTLLTQMAPEAARAQMFGLYALSGKATSFLGPALLGWATVAFDSQRWGMATILLFWIAGLALLAFVRPASPHGPAA</sequence>
<dbReference type="InterPro" id="IPR050495">
    <property type="entry name" value="ATG22/LtaA_families"/>
</dbReference>
<feature type="transmembrane region" description="Helical" evidence="6">
    <location>
        <begin position="336"/>
        <end position="358"/>
    </location>
</feature>
<organism evidence="8 9">
    <name type="scientific">Nisaea acidiphila</name>
    <dbReference type="NCBI Taxonomy" id="1862145"/>
    <lineage>
        <taxon>Bacteria</taxon>
        <taxon>Pseudomonadati</taxon>
        <taxon>Pseudomonadota</taxon>
        <taxon>Alphaproteobacteria</taxon>
        <taxon>Rhodospirillales</taxon>
        <taxon>Thalassobaculaceae</taxon>
        <taxon>Nisaea</taxon>
    </lineage>
</organism>
<dbReference type="AlphaFoldDB" id="A0A9J7ARP1"/>
<evidence type="ECO:0000256" key="3">
    <source>
        <dbReference type="ARBA" id="ARBA00022692"/>
    </source>
</evidence>
<feature type="transmembrane region" description="Helical" evidence="6">
    <location>
        <begin position="193"/>
        <end position="212"/>
    </location>
</feature>
<feature type="transmembrane region" description="Helical" evidence="6">
    <location>
        <begin position="87"/>
        <end position="106"/>
    </location>
</feature>
<dbReference type="PROSITE" id="PS50850">
    <property type="entry name" value="MFS"/>
    <property type="match status" value="1"/>
</dbReference>
<feature type="transmembrane region" description="Helical" evidence="6">
    <location>
        <begin position="246"/>
        <end position="270"/>
    </location>
</feature>
<evidence type="ECO:0000313" key="8">
    <source>
        <dbReference type="EMBL" id="UUX47981.1"/>
    </source>
</evidence>
<evidence type="ECO:0000256" key="1">
    <source>
        <dbReference type="ARBA" id="ARBA00004127"/>
    </source>
</evidence>
<reference evidence="8" key="1">
    <citation type="submission" date="2022-08" db="EMBL/GenBank/DDBJ databases">
        <title>Nisaea acidiphila sp. nov., isolated from a marine algal debris and emended description of the genus Nisaea Urios et al. 2008.</title>
        <authorList>
            <person name="Kwon K."/>
        </authorList>
    </citation>
    <scope>NUCLEOTIDE SEQUENCE</scope>
    <source>
        <strain evidence="8">MEBiC11861</strain>
    </source>
</reference>
<dbReference type="GO" id="GO:0022857">
    <property type="term" value="F:transmembrane transporter activity"/>
    <property type="evidence" value="ECO:0007669"/>
    <property type="project" value="InterPro"/>
</dbReference>
<dbReference type="InterPro" id="IPR020846">
    <property type="entry name" value="MFS_dom"/>
</dbReference>
<dbReference type="EMBL" id="CP102480">
    <property type="protein sequence ID" value="UUX47981.1"/>
    <property type="molecule type" value="Genomic_DNA"/>
</dbReference>
<dbReference type="Gene3D" id="1.20.1250.20">
    <property type="entry name" value="MFS general substrate transporter like domains"/>
    <property type="match status" value="1"/>
</dbReference>
<dbReference type="PANTHER" id="PTHR23519:SF1">
    <property type="entry name" value="AUTOPHAGY-RELATED PROTEIN 22"/>
    <property type="match status" value="1"/>
</dbReference>
<feature type="domain" description="Major facilitator superfamily (MFS) profile" evidence="7">
    <location>
        <begin position="245"/>
        <end position="430"/>
    </location>
</feature>
<feature type="transmembrane region" description="Helical" evidence="6">
    <location>
        <begin position="282"/>
        <end position="301"/>
    </location>
</feature>
<dbReference type="Pfam" id="PF11700">
    <property type="entry name" value="ATG22"/>
    <property type="match status" value="1"/>
</dbReference>
<keyword evidence="5 6" id="KW-0472">Membrane</keyword>
<dbReference type="PANTHER" id="PTHR23519">
    <property type="entry name" value="AUTOPHAGY-RELATED PROTEIN 22"/>
    <property type="match status" value="1"/>
</dbReference>